<gene>
    <name evidence="4" type="ORF">B0A49_12784</name>
    <name evidence="3" type="ORF">B0A49_12851</name>
    <name evidence="2" type="ORF">B0A49_13569</name>
</gene>
<dbReference type="EMBL" id="NAJN01002721">
    <property type="protein sequence ID" value="TKA49886.1"/>
    <property type="molecule type" value="Genomic_DNA"/>
</dbReference>
<evidence type="ECO:0000256" key="1">
    <source>
        <dbReference type="SAM" id="SignalP"/>
    </source>
</evidence>
<keyword evidence="5" id="KW-1185">Reference proteome</keyword>
<feature type="chain" id="PRO_5036359435" evidence="1">
    <location>
        <begin position="25"/>
        <end position="102"/>
    </location>
</feature>
<protein>
    <submittedName>
        <fullName evidence="4">Uncharacterized protein</fullName>
    </submittedName>
</protein>
<dbReference type="OrthoDB" id="25131at2759"/>
<comment type="caution">
    <text evidence="4">The sequence shown here is derived from an EMBL/GenBank/DDBJ whole genome shotgun (WGS) entry which is preliminary data.</text>
</comment>
<name>A0A4U0VNG8_9PEZI</name>
<dbReference type="EMBL" id="NAJN01003613">
    <property type="protein sequence ID" value="TKA37332.1"/>
    <property type="molecule type" value="Genomic_DNA"/>
</dbReference>
<dbReference type="STRING" id="331657.A0A4U0VNG8"/>
<dbReference type="AlphaFoldDB" id="A0A4U0VNG8"/>
<evidence type="ECO:0000313" key="4">
    <source>
        <dbReference type="EMBL" id="TKA50026.1"/>
    </source>
</evidence>
<dbReference type="Proteomes" id="UP000308768">
    <property type="component" value="Unassembled WGS sequence"/>
</dbReference>
<keyword evidence="1" id="KW-0732">Signal</keyword>
<sequence length="102" mass="11201">MHAAWSTVLLPGLATAWLSVGVAATQTRDCSCGFYDASTQHLFTESTIVYFNESSGLPLEDFAVESYEHKYERDWNAVYRQGAAASNVRLSNSSSFPSLELA</sequence>
<feature type="non-terminal residue" evidence="4">
    <location>
        <position position="102"/>
    </location>
</feature>
<proteinExistence type="predicted"/>
<feature type="signal peptide" evidence="1">
    <location>
        <begin position="1"/>
        <end position="24"/>
    </location>
</feature>
<dbReference type="EMBL" id="NAJN01002674">
    <property type="protein sequence ID" value="TKA50026.1"/>
    <property type="molecule type" value="Genomic_DNA"/>
</dbReference>
<evidence type="ECO:0000313" key="3">
    <source>
        <dbReference type="EMBL" id="TKA49886.1"/>
    </source>
</evidence>
<evidence type="ECO:0000313" key="2">
    <source>
        <dbReference type="EMBL" id="TKA37332.1"/>
    </source>
</evidence>
<reference evidence="4 5" key="1">
    <citation type="submission" date="2017-03" db="EMBL/GenBank/DDBJ databases">
        <title>Genomes of endolithic fungi from Antarctica.</title>
        <authorList>
            <person name="Coleine C."/>
            <person name="Masonjones S."/>
            <person name="Stajich J.E."/>
        </authorList>
    </citation>
    <scope>NUCLEOTIDE SEQUENCE [LARGE SCALE GENOMIC DNA]</scope>
    <source>
        <strain evidence="4 5">CCFEE 5187</strain>
    </source>
</reference>
<organism evidence="4 5">
    <name type="scientific">Cryomyces minteri</name>
    <dbReference type="NCBI Taxonomy" id="331657"/>
    <lineage>
        <taxon>Eukaryota</taxon>
        <taxon>Fungi</taxon>
        <taxon>Dikarya</taxon>
        <taxon>Ascomycota</taxon>
        <taxon>Pezizomycotina</taxon>
        <taxon>Dothideomycetes</taxon>
        <taxon>Dothideomycetes incertae sedis</taxon>
        <taxon>Cryomyces</taxon>
    </lineage>
</organism>
<accession>A0A4U0VNG8</accession>
<evidence type="ECO:0000313" key="5">
    <source>
        <dbReference type="Proteomes" id="UP000308768"/>
    </source>
</evidence>